<accession>A0A7G9SNE3</accession>
<keyword evidence="2" id="KW-1185">Reference proteome</keyword>
<gene>
    <name evidence="1" type="ORF">H9L16_11880</name>
</gene>
<evidence type="ECO:0000313" key="2">
    <source>
        <dbReference type="Proteomes" id="UP000515804"/>
    </source>
</evidence>
<dbReference type="KEGG" id="tcn:H9L16_11880"/>
<proteinExistence type="predicted"/>
<dbReference type="Pfam" id="PF14085">
    <property type="entry name" value="DUF4265"/>
    <property type="match status" value="1"/>
</dbReference>
<dbReference type="EMBL" id="CP060719">
    <property type="protein sequence ID" value="QNN69368.1"/>
    <property type="molecule type" value="Genomic_DNA"/>
</dbReference>
<sequence>MTAVSRKLQFAIDTDGDWPPISSEAVWCDQIGNAFRLRNAPFFIKGLAVNDVFEAQPDSVNEHIFEFVVTEPSAHSLIWMLNNTEAEIDPILSKFREVGCSTEALERFALYAIDVPPYVTDSILNDLIDTAEKVGLDLAFPVWRRA</sequence>
<dbReference type="InterPro" id="IPR025361">
    <property type="entry name" value="DUF4265"/>
</dbReference>
<dbReference type="RefSeq" id="WP_187551891.1">
    <property type="nucleotide sequence ID" value="NZ_CP060719.1"/>
</dbReference>
<reference evidence="1 2" key="1">
    <citation type="submission" date="2020-08" db="EMBL/GenBank/DDBJ databases">
        <title>Genome sequence of Thermomonas carbonis KCTC 42013T.</title>
        <authorList>
            <person name="Hyun D.-W."/>
            <person name="Bae J.-W."/>
        </authorList>
    </citation>
    <scope>NUCLEOTIDE SEQUENCE [LARGE SCALE GENOMIC DNA]</scope>
    <source>
        <strain evidence="1 2">KCTC 42013</strain>
    </source>
</reference>
<protein>
    <submittedName>
        <fullName evidence="1">DUF4265 domain-containing protein</fullName>
    </submittedName>
</protein>
<evidence type="ECO:0000313" key="1">
    <source>
        <dbReference type="EMBL" id="QNN69368.1"/>
    </source>
</evidence>
<dbReference type="AlphaFoldDB" id="A0A7G9SNE3"/>
<organism evidence="1 2">
    <name type="scientific">Thermomonas carbonis</name>
    <dbReference type="NCBI Taxonomy" id="1463158"/>
    <lineage>
        <taxon>Bacteria</taxon>
        <taxon>Pseudomonadati</taxon>
        <taxon>Pseudomonadota</taxon>
        <taxon>Gammaproteobacteria</taxon>
        <taxon>Lysobacterales</taxon>
        <taxon>Lysobacteraceae</taxon>
        <taxon>Thermomonas</taxon>
    </lineage>
</organism>
<name>A0A7G9SNE3_9GAMM</name>
<dbReference type="Proteomes" id="UP000515804">
    <property type="component" value="Chromosome"/>
</dbReference>